<accession>A0A4P9ZT85</accession>
<evidence type="ECO:0000256" key="1">
    <source>
        <dbReference type="SAM" id="MobiDB-lite"/>
    </source>
</evidence>
<evidence type="ECO:0000313" key="3">
    <source>
        <dbReference type="EMBL" id="RKP35730.1"/>
    </source>
</evidence>
<gene>
    <name evidence="3" type="ORF">BJ085DRAFT_28319</name>
</gene>
<evidence type="ECO:0000313" key="4">
    <source>
        <dbReference type="Proteomes" id="UP000268162"/>
    </source>
</evidence>
<keyword evidence="4" id="KW-1185">Reference proteome</keyword>
<protein>
    <submittedName>
        <fullName evidence="3">Uncharacterized protein</fullName>
    </submittedName>
</protein>
<dbReference type="EMBL" id="ML002802">
    <property type="protein sequence ID" value="RKP35730.1"/>
    <property type="molecule type" value="Genomic_DNA"/>
</dbReference>
<feature type="region of interest" description="Disordered" evidence="1">
    <location>
        <begin position="59"/>
        <end position="78"/>
    </location>
</feature>
<evidence type="ECO:0000256" key="2">
    <source>
        <dbReference type="SAM" id="SignalP"/>
    </source>
</evidence>
<organism evidence="3 4">
    <name type="scientific">Dimargaris cristalligena</name>
    <dbReference type="NCBI Taxonomy" id="215637"/>
    <lineage>
        <taxon>Eukaryota</taxon>
        <taxon>Fungi</taxon>
        <taxon>Fungi incertae sedis</taxon>
        <taxon>Zoopagomycota</taxon>
        <taxon>Kickxellomycotina</taxon>
        <taxon>Dimargaritomycetes</taxon>
        <taxon>Dimargaritales</taxon>
        <taxon>Dimargaritaceae</taxon>
        <taxon>Dimargaris</taxon>
    </lineage>
</organism>
<proteinExistence type="predicted"/>
<keyword evidence="2" id="KW-0732">Signal</keyword>
<reference evidence="4" key="1">
    <citation type="journal article" date="2018" name="Nat. Microbiol.">
        <title>Leveraging single-cell genomics to expand the fungal tree of life.</title>
        <authorList>
            <person name="Ahrendt S.R."/>
            <person name="Quandt C.A."/>
            <person name="Ciobanu D."/>
            <person name="Clum A."/>
            <person name="Salamov A."/>
            <person name="Andreopoulos B."/>
            <person name="Cheng J.F."/>
            <person name="Woyke T."/>
            <person name="Pelin A."/>
            <person name="Henrissat B."/>
            <person name="Reynolds N.K."/>
            <person name="Benny G.L."/>
            <person name="Smith M.E."/>
            <person name="James T.Y."/>
            <person name="Grigoriev I.V."/>
        </authorList>
    </citation>
    <scope>NUCLEOTIDE SEQUENCE [LARGE SCALE GENOMIC DNA]</scope>
    <source>
        <strain evidence="4">RSA 468</strain>
    </source>
</reference>
<name>A0A4P9ZT85_9FUNG</name>
<dbReference type="Proteomes" id="UP000268162">
    <property type="component" value="Unassembled WGS sequence"/>
</dbReference>
<dbReference type="AlphaFoldDB" id="A0A4P9ZT85"/>
<sequence length="122" mass="13425">MRFPTSAITLATVAVLAAATMDLTVAHPTSGPEPVGHPVNLVRRLSWSSFNPLNWFKSDEAAKETSTESDETTKTNTLASKVIDEQANNARLLAEFHQSNQDLVQYQNEAQLEAERKLTQAN</sequence>
<feature type="signal peptide" evidence="2">
    <location>
        <begin position="1"/>
        <end position="26"/>
    </location>
</feature>
<feature type="chain" id="PRO_5020872404" evidence="2">
    <location>
        <begin position="27"/>
        <end position="122"/>
    </location>
</feature>